<organism evidence="5 6">
    <name type="scientific">Frankia canadensis</name>
    <dbReference type="NCBI Taxonomy" id="1836972"/>
    <lineage>
        <taxon>Bacteria</taxon>
        <taxon>Bacillati</taxon>
        <taxon>Actinomycetota</taxon>
        <taxon>Actinomycetes</taxon>
        <taxon>Frankiales</taxon>
        <taxon>Frankiaceae</taxon>
        <taxon>Frankia</taxon>
    </lineage>
</organism>
<dbReference type="OrthoDB" id="3207438at2"/>
<evidence type="ECO:0000313" key="5">
    <source>
        <dbReference type="EMBL" id="SNQ46835.1"/>
    </source>
</evidence>
<dbReference type="PANTHER" id="PTHR47235">
    <property type="entry name" value="BLR6548 PROTEIN"/>
    <property type="match status" value="1"/>
</dbReference>
<gene>
    <name evidence="5" type="ORF">FRACA_1580015</name>
</gene>
<sequence>MRLLRRATVGGVAVCAAVAAITGCGSSGSGGTAAKPKDGVVLTVIIPTVSTPPTFPYGVSAVKAAAAAVNAKGGINGKQIEIKVCNENNNPNDAVKCARQAVANHSVAVVGSFSTSGHQITQTLSKAGIPLVGFNPITPADYACATCYGFDAGSTLAFAGLPGALRASGAKTVTTLSLDLASAAANVAAVEQAAKAAGLRTAAVVKVGATSTDLAPAVQAVVQSRADAAVSVLPAEQTLAFIKAADQARAPFTFGVVDGQIQSVLSQIHGSQDDHLLVVGAYPPLDATARYPGLKQFAAELDAQGRTGDKDAATRDSSSVRAWLSVHAVAQVAAGITGDITSTSLNDAFKTAKNIDLYGIQPAWTPSAKGHVPGFERVSNARVFFMRLSDGKFSEAKPIAGIDLNAGKPF</sequence>
<dbReference type="InterPro" id="IPR028081">
    <property type="entry name" value="Leu-bd"/>
</dbReference>
<dbReference type="Pfam" id="PF13458">
    <property type="entry name" value="Peripla_BP_6"/>
    <property type="match status" value="1"/>
</dbReference>
<name>A0A2I2KME3_9ACTN</name>
<feature type="chain" id="PRO_5038479349" description="Leucine-binding protein domain-containing protein" evidence="3">
    <location>
        <begin position="20"/>
        <end position="410"/>
    </location>
</feature>
<evidence type="ECO:0000256" key="3">
    <source>
        <dbReference type="SAM" id="SignalP"/>
    </source>
</evidence>
<evidence type="ECO:0000256" key="1">
    <source>
        <dbReference type="ARBA" id="ARBA00010062"/>
    </source>
</evidence>
<proteinExistence type="inferred from homology"/>
<protein>
    <recommendedName>
        <fullName evidence="4">Leucine-binding protein domain-containing protein</fullName>
    </recommendedName>
</protein>
<comment type="similarity">
    <text evidence="1">Belongs to the leucine-binding protein family.</text>
</comment>
<dbReference type="EMBL" id="FZMO01000066">
    <property type="protein sequence ID" value="SNQ46835.1"/>
    <property type="molecule type" value="Genomic_DNA"/>
</dbReference>
<dbReference type="Gene3D" id="3.40.50.2300">
    <property type="match status" value="2"/>
</dbReference>
<dbReference type="Proteomes" id="UP000234331">
    <property type="component" value="Unassembled WGS sequence"/>
</dbReference>
<evidence type="ECO:0000313" key="6">
    <source>
        <dbReference type="Proteomes" id="UP000234331"/>
    </source>
</evidence>
<dbReference type="PROSITE" id="PS51257">
    <property type="entry name" value="PROKAR_LIPOPROTEIN"/>
    <property type="match status" value="1"/>
</dbReference>
<feature type="signal peptide" evidence="3">
    <location>
        <begin position="1"/>
        <end position="19"/>
    </location>
</feature>
<dbReference type="AlphaFoldDB" id="A0A2I2KME3"/>
<evidence type="ECO:0000259" key="4">
    <source>
        <dbReference type="Pfam" id="PF13458"/>
    </source>
</evidence>
<keyword evidence="6" id="KW-1185">Reference proteome</keyword>
<dbReference type="InterPro" id="IPR028082">
    <property type="entry name" value="Peripla_BP_I"/>
</dbReference>
<dbReference type="PANTHER" id="PTHR47235:SF1">
    <property type="entry name" value="BLR6548 PROTEIN"/>
    <property type="match status" value="1"/>
</dbReference>
<accession>A0A2I2KME3</accession>
<evidence type="ECO:0000256" key="2">
    <source>
        <dbReference type="ARBA" id="ARBA00022729"/>
    </source>
</evidence>
<feature type="domain" description="Leucine-binding protein" evidence="4">
    <location>
        <begin position="56"/>
        <end position="365"/>
    </location>
</feature>
<reference evidence="5 6" key="1">
    <citation type="submission" date="2017-06" db="EMBL/GenBank/DDBJ databases">
        <authorList>
            <person name="Kim H.J."/>
            <person name="Triplett B.A."/>
        </authorList>
    </citation>
    <scope>NUCLEOTIDE SEQUENCE [LARGE SCALE GENOMIC DNA]</scope>
    <source>
        <strain evidence="5">FRACA_ARgP5</strain>
    </source>
</reference>
<dbReference type="SUPFAM" id="SSF53822">
    <property type="entry name" value="Periplasmic binding protein-like I"/>
    <property type="match status" value="1"/>
</dbReference>
<keyword evidence="2 3" id="KW-0732">Signal</keyword>